<feature type="region of interest" description="Disordered" evidence="1">
    <location>
        <begin position="170"/>
        <end position="211"/>
    </location>
</feature>
<dbReference type="AlphaFoldDB" id="A0A1V6S800"/>
<feature type="region of interest" description="Disordered" evidence="1">
    <location>
        <begin position="1"/>
        <end position="28"/>
    </location>
</feature>
<dbReference type="EMBL" id="MDYP01000005">
    <property type="protein sequence ID" value="OQE09834.1"/>
    <property type="molecule type" value="Genomic_DNA"/>
</dbReference>
<evidence type="ECO:0000256" key="1">
    <source>
        <dbReference type="SAM" id="MobiDB-lite"/>
    </source>
</evidence>
<keyword evidence="3" id="KW-1185">Reference proteome</keyword>
<organism evidence="2 3">
    <name type="scientific">Penicillium vulpinum</name>
    <dbReference type="NCBI Taxonomy" id="29845"/>
    <lineage>
        <taxon>Eukaryota</taxon>
        <taxon>Fungi</taxon>
        <taxon>Dikarya</taxon>
        <taxon>Ascomycota</taxon>
        <taxon>Pezizomycotina</taxon>
        <taxon>Eurotiomycetes</taxon>
        <taxon>Eurotiomycetidae</taxon>
        <taxon>Eurotiales</taxon>
        <taxon>Aspergillaceae</taxon>
        <taxon>Penicillium</taxon>
    </lineage>
</organism>
<protein>
    <submittedName>
        <fullName evidence="2">Uncharacterized protein</fullName>
    </submittedName>
</protein>
<feature type="region of interest" description="Disordered" evidence="1">
    <location>
        <begin position="225"/>
        <end position="267"/>
    </location>
</feature>
<reference evidence="3" key="1">
    <citation type="journal article" date="2017" name="Nat. Microbiol.">
        <title>Global analysis of biosynthetic gene clusters reveals vast potential of secondary metabolite production in Penicillium species.</title>
        <authorList>
            <person name="Nielsen J.C."/>
            <person name="Grijseels S."/>
            <person name="Prigent S."/>
            <person name="Ji B."/>
            <person name="Dainat J."/>
            <person name="Nielsen K.F."/>
            <person name="Frisvad J.C."/>
            <person name="Workman M."/>
            <person name="Nielsen J."/>
        </authorList>
    </citation>
    <scope>NUCLEOTIDE SEQUENCE [LARGE SCALE GENOMIC DNA]</scope>
    <source>
        <strain evidence="3">IBT 29486</strain>
    </source>
</reference>
<name>A0A1V6S800_9EURO</name>
<comment type="caution">
    <text evidence="2">The sequence shown here is derived from an EMBL/GenBank/DDBJ whole genome shotgun (WGS) entry which is preliminary data.</text>
</comment>
<sequence length="344" mass="37013">MPKSKSKSNPLTSPATPIALHPHHLLSPPPDLLTNTATTLTITTTQETKSPSPIFTVHRTRPHEAPDTPDRNVLLYNVFGKPWPNTSRIVCDAEGMPLLVLRRVWLSSVRKWSVRFPDQNQGDLLVASMPWAGGGDGARVGVGSGGFRLEVRFVNALVIRSVGSGGVRSGSRLGVAIPDDPPPYSAVSGVGGEERHPHSHPVLPSYASVRRDSPNSLRDLLDAIEPPQEPAPASPFLSSASASQNPNPSTSTSPVPGLDAEADAPPGPKVELRVMQLAGSDTGIMMGNQQIMNITRRNVIDYSKSKVKSRPRWEVEVSEGVDLLLAVNIVLIMADSVSSQNRWR</sequence>
<evidence type="ECO:0000313" key="2">
    <source>
        <dbReference type="EMBL" id="OQE09834.1"/>
    </source>
</evidence>
<accession>A0A1V6S800</accession>
<proteinExistence type="predicted"/>
<gene>
    <name evidence="2" type="ORF">PENVUL_c005G03085</name>
</gene>
<dbReference type="Proteomes" id="UP000191518">
    <property type="component" value="Unassembled WGS sequence"/>
</dbReference>
<evidence type="ECO:0000313" key="3">
    <source>
        <dbReference type="Proteomes" id="UP000191518"/>
    </source>
</evidence>
<feature type="compositionally biased region" description="Low complexity" evidence="1">
    <location>
        <begin position="234"/>
        <end position="253"/>
    </location>
</feature>